<feature type="domain" description="DUF4124" evidence="2">
    <location>
        <begin position="9"/>
        <end position="55"/>
    </location>
</feature>
<comment type="caution">
    <text evidence="3">The sequence shown here is derived from an EMBL/GenBank/DDBJ whole genome shotgun (WGS) entry which is preliminary data.</text>
</comment>
<dbReference type="Pfam" id="PF13511">
    <property type="entry name" value="DUF4124"/>
    <property type="match status" value="1"/>
</dbReference>
<evidence type="ECO:0000259" key="2">
    <source>
        <dbReference type="Pfam" id="PF13511"/>
    </source>
</evidence>
<dbReference type="EMBL" id="RHRS01000031">
    <property type="protein sequence ID" value="RRW34791.1"/>
    <property type="molecule type" value="Genomic_DNA"/>
</dbReference>
<dbReference type="InterPro" id="IPR025392">
    <property type="entry name" value="DUF4124"/>
</dbReference>
<feature type="signal peptide" evidence="1">
    <location>
        <begin position="1"/>
        <end position="19"/>
    </location>
</feature>
<dbReference type="Proteomes" id="UP000272833">
    <property type="component" value="Unassembled WGS sequence"/>
</dbReference>
<feature type="chain" id="PRO_5018611144" evidence="1">
    <location>
        <begin position="20"/>
        <end position="160"/>
    </location>
</feature>
<organism evidence="3 4">
    <name type="scientific">Ectopseudomonas oleovorans</name>
    <name type="common">Pseudomonas oleovorans</name>
    <dbReference type="NCBI Taxonomy" id="301"/>
    <lineage>
        <taxon>Bacteria</taxon>
        <taxon>Pseudomonadati</taxon>
        <taxon>Pseudomonadota</taxon>
        <taxon>Gammaproteobacteria</taxon>
        <taxon>Pseudomonadales</taxon>
        <taxon>Pseudomonadaceae</taxon>
        <taxon>Ectopseudomonas</taxon>
    </lineage>
</organism>
<dbReference type="RefSeq" id="WP_125874423.1">
    <property type="nucleotide sequence ID" value="NZ_RHRS01000031.1"/>
</dbReference>
<evidence type="ECO:0000313" key="4">
    <source>
        <dbReference type="Proteomes" id="UP000272833"/>
    </source>
</evidence>
<accession>A0A3R9CRD6</accession>
<gene>
    <name evidence="3" type="ORF">EGJ44_13145</name>
</gene>
<evidence type="ECO:0000313" key="3">
    <source>
        <dbReference type="EMBL" id="RRW34791.1"/>
    </source>
</evidence>
<proteinExistence type="predicted"/>
<protein>
    <submittedName>
        <fullName evidence="3">DUF4124 domain-containing protein</fullName>
    </submittedName>
</protein>
<name>A0A3R9CRD6_ECTOL</name>
<dbReference type="AlphaFoldDB" id="A0A3R9CRD6"/>
<sequence length="160" mass="16713">MDRRYLLVAALLATVDAGAATFNKCVDESGHVTFTQAACPGGLAGESITVHRGGAGMSLGPAPTPVVTEQAAPEAEASGQVNVVGGGSACDGGSEQDIRTAIVRKQVYAGMTDKQARQAWGAPNKINRSSSGDDQWVYYRGNVDMQFIYVDQNGCVTGWN</sequence>
<keyword evidence="1" id="KW-0732">Signal</keyword>
<evidence type="ECO:0000256" key="1">
    <source>
        <dbReference type="SAM" id="SignalP"/>
    </source>
</evidence>
<reference evidence="3 4" key="1">
    <citation type="submission" date="2018-10" db="EMBL/GenBank/DDBJ databases">
        <title>Transmission dynamics of multidrug resistant bacteria on intensive care unit surfaces.</title>
        <authorList>
            <person name="D'Souza A.W."/>
            <person name="Potter R.F."/>
            <person name="Wallace M."/>
            <person name="Shupe A."/>
            <person name="Patel S."/>
            <person name="Sun S."/>
            <person name="Gul D."/>
            <person name="Kwon J.H."/>
            <person name="Andleeb S."/>
            <person name="Burnham C.-A.D."/>
            <person name="Dantas G."/>
        </authorList>
    </citation>
    <scope>NUCLEOTIDE SEQUENCE [LARGE SCALE GENOMIC DNA]</scope>
    <source>
        <strain evidence="3 4">PO_271</strain>
    </source>
</reference>